<accession>A0A1N7SJ37</accession>
<dbReference type="STRING" id="1247936.BN2475_720071"/>
<sequence>MTEDVPVLFPGCTGDVGVVVALARLPGCAGLRRGLNCVCKEAAGA</sequence>
<proteinExistence type="predicted"/>
<gene>
    <name evidence="1" type="ORF">BN2475_720071</name>
</gene>
<dbReference type="EMBL" id="CYGX02000072">
    <property type="protein sequence ID" value="SIT47366.1"/>
    <property type="molecule type" value="Genomic_DNA"/>
</dbReference>
<dbReference type="AlphaFoldDB" id="A0A1N7SJ37"/>
<organism evidence="1 2">
    <name type="scientific">Paraburkholderia ribeironis</name>
    <dbReference type="NCBI Taxonomy" id="1247936"/>
    <lineage>
        <taxon>Bacteria</taxon>
        <taxon>Pseudomonadati</taxon>
        <taxon>Pseudomonadota</taxon>
        <taxon>Betaproteobacteria</taxon>
        <taxon>Burkholderiales</taxon>
        <taxon>Burkholderiaceae</taxon>
        <taxon>Paraburkholderia</taxon>
    </lineage>
</organism>
<dbReference type="Proteomes" id="UP000187012">
    <property type="component" value="Unassembled WGS sequence"/>
</dbReference>
<evidence type="ECO:0000313" key="1">
    <source>
        <dbReference type="EMBL" id="SIT47366.1"/>
    </source>
</evidence>
<evidence type="ECO:0000313" key="2">
    <source>
        <dbReference type="Proteomes" id="UP000187012"/>
    </source>
</evidence>
<reference evidence="1 2" key="1">
    <citation type="submission" date="2016-12" db="EMBL/GenBank/DDBJ databases">
        <authorList>
            <person name="Song W.-J."/>
            <person name="Kurnit D.M."/>
        </authorList>
    </citation>
    <scope>NUCLEOTIDE SEQUENCE [LARGE SCALE GENOMIC DNA]</scope>
    <source>
        <strain evidence="1 2">STM7296</strain>
    </source>
</reference>
<name>A0A1N7SJ37_9BURK</name>
<keyword evidence="2" id="KW-1185">Reference proteome</keyword>
<protein>
    <submittedName>
        <fullName evidence="1">Uncharacterized protein</fullName>
    </submittedName>
</protein>